<evidence type="ECO:0000256" key="1">
    <source>
        <dbReference type="SAM" id="MobiDB-lite"/>
    </source>
</evidence>
<name>A0A3P1USF1_9ACTO</name>
<proteinExistence type="predicted"/>
<gene>
    <name evidence="2" type="ORF">EII10_11875</name>
</gene>
<reference evidence="2 3" key="1">
    <citation type="submission" date="2018-11" db="EMBL/GenBank/DDBJ databases">
        <title>Genomes From Bacteria Associated with the Canine Oral Cavity: a Test Case for Automated Genome-Based Taxonomic Assignment.</title>
        <authorList>
            <person name="Coil D.A."/>
            <person name="Jospin G."/>
            <person name="Darling A.E."/>
            <person name="Wallis C."/>
            <person name="Davis I.J."/>
            <person name="Harris S."/>
            <person name="Eisen J.A."/>
            <person name="Holcombe L.J."/>
            <person name="O'Flynn C."/>
        </authorList>
    </citation>
    <scope>NUCLEOTIDE SEQUENCE [LARGE SCALE GENOMIC DNA]</scope>
    <source>
        <strain evidence="2 3">OH5050</strain>
    </source>
</reference>
<accession>A0A3P1USF1</accession>
<dbReference type="Proteomes" id="UP000271272">
    <property type="component" value="Unassembled WGS sequence"/>
</dbReference>
<feature type="compositionally biased region" description="Basic and acidic residues" evidence="1">
    <location>
        <begin position="402"/>
        <end position="449"/>
    </location>
</feature>
<organism evidence="2 3">
    <name type="scientific">Actinomyces bowdenii</name>
    <dbReference type="NCBI Taxonomy" id="131109"/>
    <lineage>
        <taxon>Bacteria</taxon>
        <taxon>Bacillati</taxon>
        <taxon>Actinomycetota</taxon>
        <taxon>Actinomycetes</taxon>
        <taxon>Actinomycetales</taxon>
        <taxon>Actinomycetaceae</taxon>
        <taxon>Actinomyces</taxon>
    </lineage>
</organism>
<comment type="caution">
    <text evidence="2">The sequence shown here is derived from an EMBL/GenBank/DDBJ whole genome shotgun (WGS) entry which is preliminary data.</text>
</comment>
<dbReference type="AlphaFoldDB" id="A0A3P1USF1"/>
<feature type="region of interest" description="Disordered" evidence="1">
    <location>
        <begin position="379"/>
        <end position="449"/>
    </location>
</feature>
<evidence type="ECO:0000313" key="2">
    <source>
        <dbReference type="EMBL" id="RRD23433.1"/>
    </source>
</evidence>
<dbReference type="OrthoDB" id="8480648at2"/>
<keyword evidence="3" id="KW-1185">Reference proteome</keyword>
<protein>
    <submittedName>
        <fullName evidence="2">Uncharacterized protein</fullName>
    </submittedName>
</protein>
<dbReference type="EMBL" id="RQZC01000031">
    <property type="protein sequence ID" value="RRD23433.1"/>
    <property type="molecule type" value="Genomic_DNA"/>
</dbReference>
<dbReference type="RefSeq" id="WP_124934704.1">
    <property type="nucleotide sequence ID" value="NZ_RQZC01000031.1"/>
</dbReference>
<evidence type="ECO:0000313" key="3">
    <source>
        <dbReference type="Proteomes" id="UP000271272"/>
    </source>
</evidence>
<sequence length="449" mass="49885">MELTLTAVQEFDPTPYHNISQNLDAQKHVTDENVDMVSASRSAIVDNWEGEAALAFAARSKTAEMRGRNIADIFREYSHVLSWYAGAKNEACKHVLDVVEYAVSCGLRVSDRWDVSVPPKSMAKANESLLEIKKIEIQSILNSAVIEVIKVDSQAISLLSNYSLQKPVLTSSHTTSNGYTTGNSPDRNIKFDNFYPFGSKRGEATWEDYLSWWKWEGYLRGGQAARPDLDDALPMYEHYRDGSGIPRTFDLEEGYREDSAIKAQVDEELSQVITAADELAKDGYTSTEFHSENKTANKYPVTENWQKTVGGYSYYSDSKLTVVGDTVTLETTVTARDRWNFDAGKSDNATGTPDSENGRFEELGWAQSFDTSGTVTRTYTWKVGEEPPIPDASDTTGGYSRDGGRGSADEARGGRDDQGDLRTEGGGRYPRAEPGGDDKVNRYPDGREY</sequence>